<keyword evidence="2" id="KW-1185">Reference proteome</keyword>
<evidence type="ECO:0000313" key="2">
    <source>
        <dbReference type="Proteomes" id="UP001597541"/>
    </source>
</evidence>
<name>A0ABW5PBP1_9BACL</name>
<reference evidence="2" key="1">
    <citation type="journal article" date="2019" name="Int. J. Syst. Evol. Microbiol.">
        <title>The Global Catalogue of Microorganisms (GCM) 10K type strain sequencing project: providing services to taxonomists for standard genome sequencing and annotation.</title>
        <authorList>
            <consortium name="The Broad Institute Genomics Platform"/>
            <consortium name="The Broad Institute Genome Sequencing Center for Infectious Disease"/>
            <person name="Wu L."/>
            <person name="Ma J."/>
        </authorList>
    </citation>
    <scope>NUCLEOTIDE SEQUENCE [LARGE SCALE GENOMIC DNA]</scope>
    <source>
        <strain evidence="2">KCTC 3950</strain>
    </source>
</reference>
<comment type="caution">
    <text evidence="1">The sequence shown here is derived from an EMBL/GenBank/DDBJ whole genome shotgun (WGS) entry which is preliminary data.</text>
</comment>
<dbReference type="Proteomes" id="UP001597541">
    <property type="component" value="Unassembled WGS sequence"/>
</dbReference>
<gene>
    <name evidence="1" type="ORF">ACFSUF_09365</name>
</gene>
<sequence>MTSFQLGDAQPTTLLKDIYGTEVILTDEQEESVVYNLLAEFVLGDTTYAVLQSEDLKKEDDVLIFRVIIEEGSMELETIEDDDEWDNVYDIFDEMTYALQDQEQ</sequence>
<protein>
    <submittedName>
        <fullName evidence="1">DUF1292 domain-containing protein</fullName>
    </submittedName>
</protein>
<evidence type="ECO:0000313" key="1">
    <source>
        <dbReference type="EMBL" id="MFD2612630.1"/>
    </source>
</evidence>
<dbReference type="InterPro" id="IPR009711">
    <property type="entry name" value="UPF0473"/>
</dbReference>
<accession>A0ABW5PBP1</accession>
<dbReference type="RefSeq" id="WP_377602335.1">
    <property type="nucleotide sequence ID" value="NZ_JBHUME010000007.1"/>
</dbReference>
<organism evidence="1 2">
    <name type="scientific">Paenibacillus gansuensis</name>
    <dbReference type="NCBI Taxonomy" id="306542"/>
    <lineage>
        <taxon>Bacteria</taxon>
        <taxon>Bacillati</taxon>
        <taxon>Bacillota</taxon>
        <taxon>Bacilli</taxon>
        <taxon>Bacillales</taxon>
        <taxon>Paenibacillaceae</taxon>
        <taxon>Paenibacillus</taxon>
    </lineage>
</organism>
<dbReference type="Pfam" id="PF06949">
    <property type="entry name" value="DUF1292"/>
    <property type="match status" value="1"/>
</dbReference>
<proteinExistence type="predicted"/>
<dbReference type="EMBL" id="JBHUME010000007">
    <property type="protein sequence ID" value="MFD2612630.1"/>
    <property type="molecule type" value="Genomic_DNA"/>
</dbReference>